<dbReference type="Proteomes" id="UP000002812">
    <property type="component" value="Unassembled WGS sequence"/>
</dbReference>
<evidence type="ECO:0000313" key="2">
    <source>
        <dbReference type="EMBL" id="EIT73737.1"/>
    </source>
</evidence>
<protein>
    <submittedName>
        <fullName evidence="2">Uncharacterized protein</fullName>
    </submittedName>
</protein>
<reference evidence="2 3" key="1">
    <citation type="journal article" date="2012" name="Eukaryot. Cell">
        <title>Draft genome sequence of Aspergillus oryzae strain 3.042.</title>
        <authorList>
            <person name="Zhao G."/>
            <person name="Yao Y."/>
            <person name="Qi W."/>
            <person name="Wang C."/>
            <person name="Hou L."/>
            <person name="Zeng B."/>
            <person name="Cao X."/>
        </authorList>
    </citation>
    <scope>NUCLEOTIDE SEQUENCE [LARGE SCALE GENOMIC DNA]</scope>
    <source>
        <strain evidence="2 3">3.042</strain>
    </source>
</reference>
<feature type="region of interest" description="Disordered" evidence="1">
    <location>
        <begin position="134"/>
        <end position="186"/>
    </location>
</feature>
<proteinExistence type="predicted"/>
<dbReference type="EMBL" id="AKHY01000199">
    <property type="protein sequence ID" value="EIT73737.1"/>
    <property type="molecule type" value="Genomic_DNA"/>
</dbReference>
<dbReference type="HOGENOM" id="CLU_096850_0_0_1"/>
<dbReference type="AlphaFoldDB" id="I7ZPE4"/>
<sequence>MCRIRAVQHFEFAIKFRDSFIIDPVGLVRRRTPALKLPAIPSQIPVSLLRSNISTKKKRHGWRGHSNLHSSSSLAAASPSSASSRSAASSSPSASSPPPSAPVSRAMSASSSTSLAFRPFRLPFLLFLPLAGAAGKSDSGISSTGVSSSLGLEGSSMGSSSMGSGVSTISSAGGSLSSLLREPRRF</sequence>
<name>I7ZPE4_ASPO3</name>
<accession>I7ZPE4</accession>
<feature type="compositionally biased region" description="Low complexity" evidence="1">
    <location>
        <begin position="70"/>
        <end position="94"/>
    </location>
</feature>
<evidence type="ECO:0000256" key="1">
    <source>
        <dbReference type="SAM" id="MobiDB-lite"/>
    </source>
</evidence>
<gene>
    <name evidence="2" type="ORF">Ao3042_10554</name>
</gene>
<organism evidence="2 3">
    <name type="scientific">Aspergillus oryzae (strain 3.042)</name>
    <name type="common">Yellow koji mold</name>
    <dbReference type="NCBI Taxonomy" id="1160506"/>
    <lineage>
        <taxon>Eukaryota</taxon>
        <taxon>Fungi</taxon>
        <taxon>Dikarya</taxon>
        <taxon>Ascomycota</taxon>
        <taxon>Pezizomycotina</taxon>
        <taxon>Eurotiomycetes</taxon>
        <taxon>Eurotiomycetidae</taxon>
        <taxon>Eurotiales</taxon>
        <taxon>Aspergillaceae</taxon>
        <taxon>Aspergillus</taxon>
        <taxon>Aspergillus subgen. Circumdati</taxon>
    </lineage>
</organism>
<evidence type="ECO:0000313" key="3">
    <source>
        <dbReference type="Proteomes" id="UP000002812"/>
    </source>
</evidence>
<reference evidence="3" key="2">
    <citation type="submission" date="2012-06" db="EMBL/GenBank/DDBJ databases">
        <title>Comparative genomic analyses of Aspergillus oryzae 3.042 and A. oryzae RIB40 for soy-sauce fermentation.</title>
        <authorList>
            <person name="Zhao G."/>
            <person name="Hou L."/>
            <person name="Wang C."/>
            <person name="Cao X."/>
        </authorList>
    </citation>
    <scope>NUCLEOTIDE SEQUENCE [LARGE SCALE GENOMIC DNA]</scope>
    <source>
        <strain evidence="3">3.042</strain>
    </source>
</reference>
<feature type="compositionally biased region" description="Low complexity" evidence="1">
    <location>
        <begin position="134"/>
        <end position="180"/>
    </location>
</feature>
<feature type="region of interest" description="Disordered" evidence="1">
    <location>
        <begin position="59"/>
        <end position="106"/>
    </location>
</feature>
<comment type="caution">
    <text evidence="2">The sequence shown here is derived from an EMBL/GenBank/DDBJ whole genome shotgun (WGS) entry which is preliminary data.</text>
</comment>